<evidence type="ECO:0000313" key="2">
    <source>
        <dbReference type="Proteomes" id="UP000009131"/>
    </source>
</evidence>
<dbReference type="AlphaFoldDB" id="G7DYI3"/>
<comment type="caution">
    <text evidence="1">The sequence shown here is derived from an EMBL/GenBank/DDBJ whole genome shotgun (WGS) entry which is preliminary data.</text>
</comment>
<organism evidence="1 2">
    <name type="scientific">Mixia osmundae (strain CBS 9802 / IAM 14324 / JCM 22182 / KY 12970)</name>
    <dbReference type="NCBI Taxonomy" id="764103"/>
    <lineage>
        <taxon>Eukaryota</taxon>
        <taxon>Fungi</taxon>
        <taxon>Dikarya</taxon>
        <taxon>Basidiomycota</taxon>
        <taxon>Pucciniomycotina</taxon>
        <taxon>Mixiomycetes</taxon>
        <taxon>Mixiales</taxon>
        <taxon>Mixiaceae</taxon>
        <taxon>Mixia</taxon>
    </lineage>
</organism>
<keyword evidence="2" id="KW-1185">Reference proteome</keyword>
<dbReference type="RefSeq" id="XP_014570135.1">
    <property type="nucleotide sequence ID" value="XM_014714649.1"/>
</dbReference>
<dbReference type="InParanoid" id="G7DYI3"/>
<evidence type="ECO:0000313" key="1">
    <source>
        <dbReference type="EMBL" id="GAA95643.1"/>
    </source>
</evidence>
<dbReference type="HOGENOM" id="CLU_2038629_0_0_1"/>
<protein>
    <submittedName>
        <fullName evidence="1">Uncharacterized protein</fullName>
    </submittedName>
</protein>
<dbReference type="Proteomes" id="UP000009131">
    <property type="component" value="Unassembled WGS sequence"/>
</dbReference>
<proteinExistence type="predicted"/>
<reference evidence="1 2" key="2">
    <citation type="journal article" date="2012" name="Open Biol.">
        <title>Characteristics of nucleosomes and linker DNA regions on the genome of the basidiomycete Mixia osmundae revealed by mono- and dinucleosome mapping.</title>
        <authorList>
            <person name="Nishida H."/>
            <person name="Kondo S."/>
            <person name="Matsumoto T."/>
            <person name="Suzuki Y."/>
            <person name="Yoshikawa H."/>
            <person name="Taylor T.D."/>
            <person name="Sugiyama J."/>
        </authorList>
    </citation>
    <scope>NUCLEOTIDE SEQUENCE [LARGE SCALE GENOMIC DNA]</scope>
    <source>
        <strain evidence="2">CBS 9802 / IAM 14324 / JCM 22182 / KY 12970</strain>
    </source>
</reference>
<dbReference type="EMBL" id="BABT02000062">
    <property type="protein sequence ID" value="GAA95643.1"/>
    <property type="molecule type" value="Genomic_DNA"/>
</dbReference>
<gene>
    <name evidence="1" type="primary">Mo02299</name>
    <name evidence="1" type="ORF">E5Q_02299</name>
</gene>
<sequence>MASPISNDVEFIPQAFYSQATNNHYGCRLLITCFRFRRYRQCHHWPILAHCTLLDRNRQCHNKCLCHYLRRYRKLSMLQWPQRSSNRRSSVSQGRLGTDSIKIPPLCKQTTARSALLTTNL</sequence>
<reference evidence="1 2" key="1">
    <citation type="journal article" date="2011" name="J. Gen. Appl. Microbiol.">
        <title>Draft genome sequencing of the enigmatic basidiomycete Mixia osmundae.</title>
        <authorList>
            <person name="Nishida H."/>
            <person name="Nagatsuka Y."/>
            <person name="Sugiyama J."/>
        </authorList>
    </citation>
    <scope>NUCLEOTIDE SEQUENCE [LARGE SCALE GENOMIC DNA]</scope>
    <source>
        <strain evidence="2">CBS 9802 / IAM 14324 / JCM 22182 / KY 12970</strain>
    </source>
</reference>
<name>G7DYI3_MIXOS</name>
<accession>G7DYI3</accession>